<evidence type="ECO:0000256" key="1">
    <source>
        <dbReference type="SAM" id="MobiDB-lite"/>
    </source>
</evidence>
<feature type="region of interest" description="Disordered" evidence="1">
    <location>
        <begin position="1"/>
        <end position="28"/>
    </location>
</feature>
<organism evidence="2">
    <name type="scientific">Nothobranchius rachovii</name>
    <name type="common">bluefin notho</name>
    <dbReference type="NCBI Taxonomy" id="451742"/>
    <lineage>
        <taxon>Eukaryota</taxon>
        <taxon>Metazoa</taxon>
        <taxon>Chordata</taxon>
        <taxon>Craniata</taxon>
        <taxon>Vertebrata</taxon>
        <taxon>Euteleostomi</taxon>
        <taxon>Actinopterygii</taxon>
        <taxon>Neopterygii</taxon>
        <taxon>Teleostei</taxon>
        <taxon>Neoteleostei</taxon>
        <taxon>Acanthomorphata</taxon>
        <taxon>Ovalentaria</taxon>
        <taxon>Atherinomorphae</taxon>
        <taxon>Cyprinodontiformes</taxon>
        <taxon>Nothobranchiidae</taxon>
        <taxon>Nothobranchius</taxon>
    </lineage>
</organism>
<reference evidence="2" key="2">
    <citation type="submission" date="2016-06" db="EMBL/GenBank/DDBJ databases">
        <title>The genome of a short-lived fish provides insights into sex chromosome evolution and the genetic control of aging.</title>
        <authorList>
            <person name="Reichwald K."/>
            <person name="Felder M."/>
            <person name="Petzold A."/>
            <person name="Koch P."/>
            <person name="Groth M."/>
            <person name="Platzer M."/>
        </authorList>
    </citation>
    <scope>NUCLEOTIDE SEQUENCE</scope>
    <source>
        <tissue evidence="2">Brain</tissue>
    </source>
</reference>
<dbReference type="EMBL" id="HAEH01014747">
    <property type="protein sequence ID" value="SBS00908.1"/>
    <property type="molecule type" value="Transcribed_RNA"/>
</dbReference>
<sequence>KDRCSHGQIDRCSDGQKDRCSDGQMDRRSDGPIDIFTLNASRLNSWLSELWLLPLVNPFLP</sequence>
<proteinExistence type="predicted"/>
<name>A0A1A8R650_9TELE</name>
<accession>A0A1A8R650</accession>
<protein>
    <submittedName>
        <fullName evidence="2">Uncharacterized protein</fullName>
    </submittedName>
</protein>
<feature type="non-terminal residue" evidence="2">
    <location>
        <position position="1"/>
    </location>
</feature>
<dbReference type="AlphaFoldDB" id="A0A1A8R650"/>
<feature type="non-terminal residue" evidence="2">
    <location>
        <position position="61"/>
    </location>
</feature>
<gene>
    <name evidence="2" type="primary">CU633849.1</name>
</gene>
<evidence type="ECO:0000313" key="2">
    <source>
        <dbReference type="EMBL" id="SBS00908.1"/>
    </source>
</evidence>
<reference evidence="2" key="1">
    <citation type="submission" date="2016-05" db="EMBL/GenBank/DDBJ databases">
        <authorList>
            <person name="Lavstsen T."/>
            <person name="Jespersen J.S."/>
        </authorList>
    </citation>
    <scope>NUCLEOTIDE SEQUENCE</scope>
    <source>
        <tissue evidence="2">Brain</tissue>
    </source>
</reference>